<keyword evidence="4" id="KW-0804">Transcription</keyword>
<dbReference type="InterPro" id="IPR000843">
    <property type="entry name" value="HTH_LacI"/>
</dbReference>
<dbReference type="Gene3D" id="3.40.50.2300">
    <property type="match status" value="2"/>
</dbReference>
<dbReference type="Pfam" id="PF00356">
    <property type="entry name" value="LacI"/>
    <property type="match status" value="1"/>
</dbReference>
<dbReference type="Gene3D" id="1.10.260.40">
    <property type="entry name" value="lambda repressor-like DNA-binding domains"/>
    <property type="match status" value="1"/>
</dbReference>
<evidence type="ECO:0000259" key="5">
    <source>
        <dbReference type="PROSITE" id="PS50932"/>
    </source>
</evidence>
<dbReference type="InterPro" id="IPR010982">
    <property type="entry name" value="Lambda_DNA-bd_dom_sf"/>
</dbReference>
<dbReference type="PANTHER" id="PTHR30146">
    <property type="entry name" value="LACI-RELATED TRANSCRIPTIONAL REPRESSOR"/>
    <property type="match status" value="1"/>
</dbReference>
<sequence>MMTSPTEKRITSFDVARHAGVSRSVVSRAFTKGATISDTARAKVLQSADELGYQVNYLARGLQTKHSNLVGIVASALDTPYRARQVRIAAQECIKRGFRPILLTAESAVESEKLTSLLFNYNVAGVIITSAEPSSKIITECNRLSIPIVMVNRGSDISGADCVQMDIDQAGALAYQMLNEAGARRLAVLMPSVESYSVSGRARAFVKTCKKHKTPALIFTSSDQSYNAGLDAAQEIGPRIDTLDGIFCATDLLALGLLDGLRHKWNIEVPEKLSVVGCDDIEQASWCSYKLSTIRQDADEQAIAAVSIMLKRIEDPTMATQTYIQNLTPLHRGTTKRPIRK</sequence>
<evidence type="ECO:0000313" key="6">
    <source>
        <dbReference type="EMBL" id="VAW22681.1"/>
    </source>
</evidence>
<evidence type="ECO:0000256" key="1">
    <source>
        <dbReference type="ARBA" id="ARBA00022491"/>
    </source>
</evidence>
<keyword evidence="1" id="KW-0678">Repressor</keyword>
<dbReference type="SUPFAM" id="SSF53822">
    <property type="entry name" value="Periplasmic binding protein-like I"/>
    <property type="match status" value="1"/>
</dbReference>
<dbReference type="EMBL" id="UOEQ01000427">
    <property type="protein sequence ID" value="VAW22681.1"/>
    <property type="molecule type" value="Genomic_DNA"/>
</dbReference>
<accession>A0A3B0TVI5</accession>
<dbReference type="SUPFAM" id="SSF47413">
    <property type="entry name" value="lambda repressor-like DNA-binding domains"/>
    <property type="match status" value="1"/>
</dbReference>
<keyword evidence="2" id="KW-0805">Transcription regulation</keyword>
<feature type="domain" description="HTH lacI-type" evidence="5">
    <location>
        <begin position="10"/>
        <end position="64"/>
    </location>
</feature>
<evidence type="ECO:0000256" key="2">
    <source>
        <dbReference type="ARBA" id="ARBA00023015"/>
    </source>
</evidence>
<keyword evidence="3" id="KW-0238">DNA-binding</keyword>
<evidence type="ECO:0000256" key="3">
    <source>
        <dbReference type="ARBA" id="ARBA00023125"/>
    </source>
</evidence>
<dbReference type="PROSITE" id="PS50932">
    <property type="entry name" value="HTH_LACI_2"/>
    <property type="match status" value="1"/>
</dbReference>
<dbReference type="InterPro" id="IPR046335">
    <property type="entry name" value="LacI/GalR-like_sensor"/>
</dbReference>
<name>A0A3B0TVI5_9ZZZZ</name>
<evidence type="ECO:0000256" key="4">
    <source>
        <dbReference type="ARBA" id="ARBA00023163"/>
    </source>
</evidence>
<dbReference type="InterPro" id="IPR028082">
    <property type="entry name" value="Peripla_BP_I"/>
</dbReference>
<protein>
    <recommendedName>
        <fullName evidence="5">HTH lacI-type domain-containing protein</fullName>
    </recommendedName>
</protein>
<dbReference type="SMART" id="SM00354">
    <property type="entry name" value="HTH_LACI"/>
    <property type="match status" value="1"/>
</dbReference>
<dbReference type="Pfam" id="PF13377">
    <property type="entry name" value="Peripla_BP_3"/>
    <property type="match status" value="1"/>
</dbReference>
<dbReference type="PANTHER" id="PTHR30146:SF95">
    <property type="entry name" value="RIBOSE OPERON REPRESSOR"/>
    <property type="match status" value="1"/>
</dbReference>
<organism evidence="6">
    <name type="scientific">hydrothermal vent metagenome</name>
    <dbReference type="NCBI Taxonomy" id="652676"/>
    <lineage>
        <taxon>unclassified sequences</taxon>
        <taxon>metagenomes</taxon>
        <taxon>ecological metagenomes</taxon>
    </lineage>
</organism>
<dbReference type="AlphaFoldDB" id="A0A3B0TVI5"/>
<proteinExistence type="predicted"/>
<gene>
    <name evidence="6" type="ORF">MNBD_ALPHA11-570</name>
</gene>
<reference evidence="6" key="1">
    <citation type="submission" date="2018-06" db="EMBL/GenBank/DDBJ databases">
        <authorList>
            <person name="Zhirakovskaya E."/>
        </authorList>
    </citation>
    <scope>NUCLEOTIDE SEQUENCE</scope>
</reference>
<dbReference type="GO" id="GO:0000976">
    <property type="term" value="F:transcription cis-regulatory region binding"/>
    <property type="evidence" value="ECO:0007669"/>
    <property type="project" value="TreeGrafter"/>
</dbReference>
<dbReference type="CDD" id="cd01392">
    <property type="entry name" value="HTH_LacI"/>
    <property type="match status" value="1"/>
</dbReference>
<dbReference type="GO" id="GO:0003700">
    <property type="term" value="F:DNA-binding transcription factor activity"/>
    <property type="evidence" value="ECO:0007669"/>
    <property type="project" value="TreeGrafter"/>
</dbReference>